<accession>A0A081RM89</accession>
<dbReference type="EMBL" id="JOKN01000023">
    <property type="protein sequence ID" value="KEQ56312.1"/>
    <property type="molecule type" value="Genomic_DNA"/>
</dbReference>
<keyword evidence="2" id="KW-1185">Reference proteome</keyword>
<evidence type="ECO:0000313" key="2">
    <source>
        <dbReference type="Proteomes" id="UP000028059"/>
    </source>
</evidence>
<dbReference type="AlphaFoldDB" id="A0A081RM89"/>
<proteinExistence type="predicted"/>
<evidence type="ECO:0008006" key="3">
    <source>
        <dbReference type="Google" id="ProtNLM"/>
    </source>
</evidence>
<reference evidence="1 2" key="1">
    <citation type="submission" date="2014-06" db="EMBL/GenBank/DDBJ databases">
        <authorList>
            <person name="Ngugi D.K."/>
            <person name="Blom J."/>
            <person name="Alam I."/>
            <person name="Rashid M."/>
            <person name="Ba Alawi W."/>
            <person name="Zhang G."/>
            <person name="Hikmawan T."/>
            <person name="Guan Y."/>
            <person name="Antunes A."/>
            <person name="Siam R."/>
            <person name="ElDorry H."/>
            <person name="Bajic V."/>
            <person name="Stingl U."/>
        </authorList>
    </citation>
    <scope>NUCLEOTIDE SEQUENCE [LARGE SCALE GENOMIC DNA]</scope>
    <source>
        <strain evidence="1">SCGC AAA799-N04</strain>
    </source>
</reference>
<name>A0A081RM89_9ARCH</name>
<comment type="caution">
    <text evidence="1">The sequence shown here is derived from an EMBL/GenBank/DDBJ whole genome shotgun (WGS) entry which is preliminary data.</text>
</comment>
<sequence length="84" mass="10199">MEEYEITCVKQDFFGNITHVEVNGKELRSETIVHWLRIKKYSFYTHKEDHKVYIYPKKNWLSGWFLTTDPYSDQANNLEFLCKC</sequence>
<evidence type="ECO:0000313" key="1">
    <source>
        <dbReference type="EMBL" id="KEQ56312.1"/>
    </source>
</evidence>
<protein>
    <recommendedName>
        <fullName evidence="3">DUF3892 domain-containing protein</fullName>
    </recommendedName>
</protein>
<dbReference type="Proteomes" id="UP000028059">
    <property type="component" value="Unassembled WGS sequence"/>
</dbReference>
<organism evidence="1 2">
    <name type="scientific">Marine Group I thaumarchaeote SCGC AAA799-N04</name>
    <dbReference type="NCBI Taxonomy" id="1502293"/>
    <lineage>
        <taxon>Archaea</taxon>
        <taxon>Nitrososphaerota</taxon>
        <taxon>Marine Group I</taxon>
    </lineage>
</organism>
<gene>
    <name evidence="1" type="ORF">AAA799N04_01277</name>
</gene>